<dbReference type="GO" id="GO:0005886">
    <property type="term" value="C:plasma membrane"/>
    <property type="evidence" value="ECO:0007669"/>
    <property type="project" value="UniProtKB-SubCell"/>
</dbReference>
<dbReference type="GO" id="GO:0051301">
    <property type="term" value="P:cell division"/>
    <property type="evidence" value="ECO:0007669"/>
    <property type="project" value="UniProtKB-KW"/>
</dbReference>
<evidence type="ECO:0000259" key="13">
    <source>
        <dbReference type="Pfam" id="PF18075"/>
    </source>
</evidence>
<keyword evidence="7 11" id="KW-1133">Transmembrane helix</keyword>
<dbReference type="Gene3D" id="3.30.70.3040">
    <property type="match status" value="1"/>
</dbReference>
<evidence type="ECO:0000256" key="5">
    <source>
        <dbReference type="ARBA" id="ARBA00022618"/>
    </source>
</evidence>
<keyword evidence="4 10" id="KW-1003">Cell membrane</keyword>
<dbReference type="InterPro" id="IPR004513">
    <property type="entry name" value="FtsX"/>
</dbReference>
<dbReference type="PIRSF" id="PIRSF003097">
    <property type="entry name" value="FtsX"/>
    <property type="match status" value="1"/>
</dbReference>
<name>A0A6N4TK35_9FIRM</name>
<keyword evidence="9 10" id="KW-0131">Cell cycle</keyword>
<feature type="domain" description="FtsX extracellular" evidence="13">
    <location>
        <begin position="61"/>
        <end position="150"/>
    </location>
</feature>
<keyword evidence="15" id="KW-1185">Reference proteome</keyword>
<accession>A0A6N4TK35</accession>
<dbReference type="AlphaFoldDB" id="A0A6N4TK35"/>
<organism evidence="14 15">
    <name type="scientific">Amedibacterium intestinale</name>
    <dbReference type="NCBI Taxonomy" id="2583452"/>
    <lineage>
        <taxon>Bacteria</taxon>
        <taxon>Bacillati</taxon>
        <taxon>Bacillota</taxon>
        <taxon>Erysipelotrichia</taxon>
        <taxon>Erysipelotrichales</taxon>
        <taxon>Erysipelotrichaceae</taxon>
        <taxon>Amedibacterium</taxon>
    </lineage>
</organism>
<dbReference type="EMBL" id="AP019695">
    <property type="protein sequence ID" value="BBK23576.1"/>
    <property type="molecule type" value="Genomic_DNA"/>
</dbReference>
<comment type="similarity">
    <text evidence="2 10">Belongs to the ABC-4 integral membrane protein family. FtsX subfamily.</text>
</comment>
<evidence type="ECO:0000256" key="2">
    <source>
        <dbReference type="ARBA" id="ARBA00007379"/>
    </source>
</evidence>
<evidence type="ECO:0000256" key="6">
    <source>
        <dbReference type="ARBA" id="ARBA00022692"/>
    </source>
</evidence>
<keyword evidence="8 10" id="KW-0472">Membrane</keyword>
<dbReference type="KEGG" id="aarg:Aargi30884_24790"/>
<evidence type="ECO:0000256" key="10">
    <source>
        <dbReference type="PIRNR" id="PIRNR003097"/>
    </source>
</evidence>
<sequence>MIRFIESLPKHFVTACISLHRHMAMTISSISAILVTMLLMGVLLLAGGNIDAFTENVEKEVKIHVSIDSLTKDEQIEKLEKEISSFPQVKQVVFSSSEDELNALIENNGAVFSRYKDRNPMPNVFDVEVYKAEDVKMIAKKIESLDGIEKADYGGASIENLISVFEIVRNGAMAVIAALGVLTLFLITHTIRMSIYTRMNEISIMRNVGAENWYIRMPFVFEGMMIGFIGSMIPAAICIAAYSSIFQMLNGYFVSDMFVLKPVAFAYGIGGILLLAGTLVGMFGSFLAASKYLRWRR</sequence>
<evidence type="ECO:0000256" key="7">
    <source>
        <dbReference type="ARBA" id="ARBA00022989"/>
    </source>
</evidence>
<feature type="transmembrane region" description="Helical" evidence="11">
    <location>
        <begin position="27"/>
        <end position="46"/>
    </location>
</feature>
<dbReference type="Proteomes" id="UP000464754">
    <property type="component" value="Chromosome"/>
</dbReference>
<dbReference type="InterPro" id="IPR040690">
    <property type="entry name" value="FtsX_ECD"/>
</dbReference>
<dbReference type="Pfam" id="PF02687">
    <property type="entry name" value="FtsX"/>
    <property type="match status" value="1"/>
</dbReference>
<evidence type="ECO:0000256" key="8">
    <source>
        <dbReference type="ARBA" id="ARBA00023136"/>
    </source>
</evidence>
<feature type="transmembrane region" description="Helical" evidence="11">
    <location>
        <begin position="225"/>
        <end position="245"/>
    </location>
</feature>
<feature type="transmembrane region" description="Helical" evidence="11">
    <location>
        <begin position="171"/>
        <end position="191"/>
    </location>
</feature>
<feature type="transmembrane region" description="Helical" evidence="11">
    <location>
        <begin position="265"/>
        <end position="289"/>
    </location>
</feature>
<comment type="function">
    <text evidence="10">Part of the ABC transporter FtsEX involved in asymmetric cellular division facilitating the initiation of sporulation.</text>
</comment>
<evidence type="ECO:0000256" key="11">
    <source>
        <dbReference type="SAM" id="Phobius"/>
    </source>
</evidence>
<gene>
    <name evidence="14" type="primary">ftsX_1</name>
    <name evidence="14" type="ORF">Aargi30884_24790</name>
</gene>
<dbReference type="InterPro" id="IPR003838">
    <property type="entry name" value="ABC3_permease_C"/>
</dbReference>
<protein>
    <recommendedName>
        <fullName evidence="3 10">Cell division protein FtsX</fullName>
    </recommendedName>
</protein>
<proteinExistence type="inferred from homology"/>
<evidence type="ECO:0000313" key="14">
    <source>
        <dbReference type="EMBL" id="BBK23576.1"/>
    </source>
</evidence>
<evidence type="ECO:0000259" key="12">
    <source>
        <dbReference type="Pfam" id="PF02687"/>
    </source>
</evidence>
<evidence type="ECO:0000256" key="3">
    <source>
        <dbReference type="ARBA" id="ARBA00021907"/>
    </source>
</evidence>
<dbReference type="NCBIfam" id="NF038347">
    <property type="entry name" value="FtsX_Gpos"/>
    <property type="match status" value="1"/>
</dbReference>
<reference evidence="15" key="1">
    <citation type="submission" date="2019-05" db="EMBL/GenBank/DDBJ databases">
        <title>Complete genome sequencing of Absiella argi strain JCM 30884.</title>
        <authorList>
            <person name="Sakamoto M."/>
            <person name="Murakami T."/>
            <person name="Mori H."/>
        </authorList>
    </citation>
    <scope>NUCLEOTIDE SEQUENCE [LARGE SCALE GENOMIC DNA]</scope>
    <source>
        <strain evidence="15">JCM 30884</strain>
    </source>
</reference>
<dbReference type="InterPro" id="IPR058204">
    <property type="entry name" value="FtsX_firmicutes-type"/>
</dbReference>
<evidence type="ECO:0000256" key="4">
    <source>
        <dbReference type="ARBA" id="ARBA00022475"/>
    </source>
</evidence>
<evidence type="ECO:0000256" key="1">
    <source>
        <dbReference type="ARBA" id="ARBA00004651"/>
    </source>
</evidence>
<evidence type="ECO:0000256" key="9">
    <source>
        <dbReference type="ARBA" id="ARBA00023306"/>
    </source>
</evidence>
<keyword evidence="6 11" id="KW-0812">Transmembrane</keyword>
<dbReference type="PANTHER" id="PTHR47755">
    <property type="entry name" value="CELL DIVISION PROTEIN FTSX"/>
    <property type="match status" value="1"/>
</dbReference>
<dbReference type="Pfam" id="PF18075">
    <property type="entry name" value="FtsX_ECD"/>
    <property type="match status" value="1"/>
</dbReference>
<dbReference type="PANTHER" id="PTHR47755:SF1">
    <property type="entry name" value="CELL DIVISION PROTEIN FTSX"/>
    <property type="match status" value="1"/>
</dbReference>
<feature type="domain" description="ABC3 transporter permease C-terminal" evidence="12">
    <location>
        <begin position="175"/>
        <end position="294"/>
    </location>
</feature>
<keyword evidence="5 10" id="KW-0132">Cell division</keyword>
<evidence type="ECO:0000313" key="15">
    <source>
        <dbReference type="Proteomes" id="UP000464754"/>
    </source>
</evidence>
<comment type="subcellular location">
    <subcellularLocation>
        <location evidence="1">Cell membrane</location>
        <topology evidence="1">Multi-pass membrane protein</topology>
    </subcellularLocation>
</comment>
<dbReference type="RefSeq" id="WP_115715810.1">
    <property type="nucleotide sequence ID" value="NZ_AP019695.1"/>
</dbReference>